<dbReference type="EMBL" id="CM039176">
    <property type="protein sequence ID" value="KAH9712353.1"/>
    <property type="molecule type" value="Genomic_DNA"/>
</dbReference>
<evidence type="ECO:0000313" key="2">
    <source>
        <dbReference type="Proteomes" id="UP000829398"/>
    </source>
</evidence>
<organism evidence="1 2">
    <name type="scientific">Citrus sinensis</name>
    <name type="common">Sweet orange</name>
    <name type="synonym">Citrus aurantium var. sinensis</name>
    <dbReference type="NCBI Taxonomy" id="2711"/>
    <lineage>
        <taxon>Eukaryota</taxon>
        <taxon>Viridiplantae</taxon>
        <taxon>Streptophyta</taxon>
        <taxon>Embryophyta</taxon>
        <taxon>Tracheophyta</taxon>
        <taxon>Spermatophyta</taxon>
        <taxon>Magnoliopsida</taxon>
        <taxon>eudicotyledons</taxon>
        <taxon>Gunneridae</taxon>
        <taxon>Pentapetalae</taxon>
        <taxon>rosids</taxon>
        <taxon>malvids</taxon>
        <taxon>Sapindales</taxon>
        <taxon>Rutaceae</taxon>
        <taxon>Aurantioideae</taxon>
        <taxon>Citrus</taxon>
    </lineage>
</organism>
<sequence length="230" mass="25445">MGAPKQKWTAEEEAALKAGVRKHGTGKWRTILSDPEFSAILHSRSNVDLKDKWRNINVTAIWGSRQKAKLALKKTSLTPKLDGRTPVIPKHDGRTPVTPKQDGRTQMTPKHDDNTIALSTAPQNDEVVDAKPLAISSGTMQASGSKEPVARLDKLILEAISNLKEPNGSDRASIASYIEVLPLVCKDRYFYFADTINELIKVQSACNALYHGDFLISLLLQKIYSLLPLF</sequence>
<keyword evidence="2" id="KW-1185">Reference proteome</keyword>
<proteinExistence type="predicted"/>
<comment type="caution">
    <text evidence="1">The sequence shown here is derived from an EMBL/GenBank/DDBJ whole genome shotgun (WGS) entry which is preliminary data.</text>
</comment>
<accession>A0ACB8J3X0</accession>
<dbReference type="Proteomes" id="UP000829398">
    <property type="component" value="Chromosome 7"/>
</dbReference>
<reference evidence="2" key="1">
    <citation type="journal article" date="2023" name="Hortic. Res.">
        <title>A chromosome-level phased genome enabling allele-level studies in sweet orange: a case study on citrus Huanglongbing tolerance.</title>
        <authorList>
            <person name="Wu B."/>
            <person name="Yu Q."/>
            <person name="Deng Z."/>
            <person name="Duan Y."/>
            <person name="Luo F."/>
            <person name="Gmitter F. Jr."/>
        </authorList>
    </citation>
    <scope>NUCLEOTIDE SEQUENCE [LARGE SCALE GENOMIC DNA]</scope>
    <source>
        <strain evidence="2">cv. Valencia</strain>
    </source>
</reference>
<gene>
    <name evidence="1" type="ORF">KPL71_020017</name>
</gene>
<protein>
    <submittedName>
        <fullName evidence="1">Telomere repeat-binding factor 2</fullName>
    </submittedName>
</protein>
<evidence type="ECO:0000313" key="1">
    <source>
        <dbReference type="EMBL" id="KAH9712353.1"/>
    </source>
</evidence>
<name>A0ACB8J3X0_CITSI</name>